<name>A0A0D6XTA2_9STAP</name>
<proteinExistence type="predicted"/>
<dbReference type="OrthoDB" id="677051at2"/>
<evidence type="ECO:0000313" key="2">
    <source>
        <dbReference type="EMBL" id="SUM56819.1"/>
    </source>
</evidence>
<dbReference type="EMBL" id="UHDT01000001">
    <property type="protein sequence ID" value="SUM56819.1"/>
    <property type="molecule type" value="Genomic_DNA"/>
</dbReference>
<dbReference type="InterPro" id="IPR022551">
    <property type="entry name" value="BrxC"/>
</dbReference>
<dbReference type="RefSeq" id="WP_044358687.1">
    <property type="nucleotide sequence ID" value="NZ_JXWY01000005.1"/>
</dbReference>
<dbReference type="SUPFAM" id="SSF52833">
    <property type="entry name" value="Thioredoxin-like"/>
    <property type="match status" value="1"/>
</dbReference>
<keyword evidence="3" id="KW-1185">Reference proteome</keyword>
<dbReference type="InterPro" id="IPR036249">
    <property type="entry name" value="Thioredoxin-like_sf"/>
</dbReference>
<dbReference type="NCBIfam" id="TIGR04019">
    <property type="entry name" value="B_thiol_YtxJ"/>
    <property type="match status" value="1"/>
</dbReference>
<dbReference type="AlphaFoldDB" id="A0A0D6XTA2"/>
<dbReference type="Proteomes" id="UP000254100">
    <property type="component" value="Unassembled WGS sequence"/>
</dbReference>
<accession>A0A0D6XTA2</accession>
<sequence length="106" mass="12418">MAIKLTSIEQFEQVITTNHDIFIFKHSNTCPISENALDQFNKFLYERDMDGYYLIVQQERELSNYIEEKTGIKHETPQAFYFVEGEVKWHDSHNNINVSSLAKAEG</sequence>
<dbReference type="Gene3D" id="3.40.30.10">
    <property type="entry name" value="Glutaredoxin"/>
    <property type="match status" value="1"/>
</dbReference>
<reference evidence="2 4" key="2">
    <citation type="submission" date="2018-06" db="EMBL/GenBank/DDBJ databases">
        <authorList>
            <consortium name="Pathogen Informatics"/>
            <person name="Doyle S."/>
        </authorList>
    </citation>
    <scope>NUCLEOTIDE SEQUENCE [LARGE SCALE GENOMIC DNA]</scope>
    <source>
        <strain evidence="2 4">NCTC13832</strain>
    </source>
</reference>
<dbReference type="EMBL" id="JXWY01000005">
    <property type="protein sequence ID" value="KIX91675.1"/>
    <property type="molecule type" value="Genomic_DNA"/>
</dbReference>
<protein>
    <submittedName>
        <fullName evidence="2">Bacillithiol system protein YtxJ</fullName>
    </submittedName>
</protein>
<evidence type="ECO:0000313" key="1">
    <source>
        <dbReference type="EMBL" id="KIX91675.1"/>
    </source>
</evidence>
<dbReference type="STRING" id="569857.TP70_00985"/>
<organism evidence="2 4">
    <name type="scientific">Staphylococcus microti</name>
    <dbReference type="NCBI Taxonomy" id="569857"/>
    <lineage>
        <taxon>Bacteria</taxon>
        <taxon>Bacillati</taxon>
        <taxon>Bacillota</taxon>
        <taxon>Bacilli</taxon>
        <taxon>Bacillales</taxon>
        <taxon>Staphylococcaceae</taxon>
        <taxon>Staphylococcus</taxon>
    </lineage>
</organism>
<gene>
    <name evidence="2" type="ORF">NCTC13832_00477</name>
    <name evidence="1" type="ORF">TP70_00985</name>
</gene>
<evidence type="ECO:0000313" key="4">
    <source>
        <dbReference type="Proteomes" id="UP000254100"/>
    </source>
</evidence>
<dbReference type="Proteomes" id="UP000032366">
    <property type="component" value="Unassembled WGS sequence"/>
</dbReference>
<reference evidence="1 3" key="1">
    <citation type="submission" date="2015-01" db="EMBL/GenBank/DDBJ databases">
        <authorList>
            <person name="Guo J."/>
        </authorList>
    </citation>
    <scope>NUCLEOTIDE SEQUENCE [LARGE SCALE GENOMIC DNA]</scope>
    <source>
        <strain evidence="1 3">DSM 22147</strain>
    </source>
</reference>
<evidence type="ECO:0000313" key="3">
    <source>
        <dbReference type="Proteomes" id="UP000032366"/>
    </source>
</evidence>
<dbReference type="Pfam" id="PF11009">
    <property type="entry name" value="BrxC"/>
    <property type="match status" value="1"/>
</dbReference>